<evidence type="ECO:0000313" key="3">
    <source>
        <dbReference type="EMBL" id="KAI3960782.1"/>
    </source>
</evidence>
<protein>
    <recommendedName>
        <fullName evidence="2">Hpc2-related domain-containing protein</fullName>
    </recommendedName>
</protein>
<organism evidence="3 4">
    <name type="scientific">Papaver atlanticum</name>
    <dbReference type="NCBI Taxonomy" id="357466"/>
    <lineage>
        <taxon>Eukaryota</taxon>
        <taxon>Viridiplantae</taxon>
        <taxon>Streptophyta</taxon>
        <taxon>Embryophyta</taxon>
        <taxon>Tracheophyta</taxon>
        <taxon>Spermatophyta</taxon>
        <taxon>Magnoliopsida</taxon>
        <taxon>Ranunculales</taxon>
        <taxon>Papaveraceae</taxon>
        <taxon>Papaveroideae</taxon>
        <taxon>Papaver</taxon>
    </lineage>
</organism>
<dbReference type="PANTHER" id="PTHR21669:SF28">
    <property type="entry name" value="YEMANUCLEIN"/>
    <property type="match status" value="1"/>
</dbReference>
<evidence type="ECO:0000259" key="2">
    <source>
        <dbReference type="Pfam" id="PF08729"/>
    </source>
</evidence>
<feature type="compositionally biased region" description="Polar residues" evidence="1">
    <location>
        <begin position="251"/>
        <end position="263"/>
    </location>
</feature>
<dbReference type="Pfam" id="PF08729">
    <property type="entry name" value="HUN"/>
    <property type="match status" value="1"/>
</dbReference>
<gene>
    <name evidence="3" type="ORF">MKW98_026174</name>
</gene>
<dbReference type="EMBL" id="JAJJMB010000874">
    <property type="protein sequence ID" value="KAI3960782.1"/>
    <property type="molecule type" value="Genomic_DNA"/>
</dbReference>
<dbReference type="Proteomes" id="UP001202328">
    <property type="component" value="Unassembled WGS sequence"/>
</dbReference>
<feature type="region of interest" description="Disordered" evidence="1">
    <location>
        <begin position="740"/>
        <end position="817"/>
    </location>
</feature>
<feature type="region of interest" description="Disordered" evidence="1">
    <location>
        <begin position="625"/>
        <end position="690"/>
    </location>
</feature>
<feature type="compositionally biased region" description="Polar residues" evidence="1">
    <location>
        <begin position="679"/>
        <end position="690"/>
    </location>
</feature>
<feature type="region of interest" description="Disordered" evidence="1">
    <location>
        <begin position="199"/>
        <end position="329"/>
    </location>
</feature>
<accession>A0AAD4TKY5</accession>
<feature type="compositionally biased region" description="Low complexity" evidence="1">
    <location>
        <begin position="700"/>
        <end position="713"/>
    </location>
</feature>
<dbReference type="AlphaFoldDB" id="A0AAD4TKY5"/>
<feature type="region of interest" description="Disordered" evidence="1">
    <location>
        <begin position="698"/>
        <end position="717"/>
    </location>
</feature>
<comment type="caution">
    <text evidence="3">The sequence shown here is derived from an EMBL/GenBank/DDBJ whole genome shotgun (WGS) entry which is preliminary data.</text>
</comment>
<feature type="region of interest" description="Disordered" evidence="1">
    <location>
        <begin position="83"/>
        <end position="104"/>
    </location>
</feature>
<dbReference type="GO" id="GO:0006325">
    <property type="term" value="P:chromatin organization"/>
    <property type="evidence" value="ECO:0007669"/>
    <property type="project" value="TreeGrafter"/>
</dbReference>
<feature type="region of interest" description="Disordered" evidence="1">
    <location>
        <begin position="1"/>
        <end position="25"/>
    </location>
</feature>
<feature type="compositionally biased region" description="Gly residues" evidence="1">
    <location>
        <begin position="7"/>
        <end position="16"/>
    </location>
</feature>
<feature type="compositionally biased region" description="Basic and acidic residues" evidence="1">
    <location>
        <begin position="371"/>
        <end position="384"/>
    </location>
</feature>
<evidence type="ECO:0000313" key="4">
    <source>
        <dbReference type="Proteomes" id="UP001202328"/>
    </source>
</evidence>
<keyword evidence="4" id="KW-1185">Reference proteome</keyword>
<reference evidence="3" key="1">
    <citation type="submission" date="2022-04" db="EMBL/GenBank/DDBJ databases">
        <title>A functionally conserved STORR gene fusion in Papaver species that diverged 16.8 million years ago.</title>
        <authorList>
            <person name="Catania T."/>
        </authorList>
    </citation>
    <scope>NUCLEOTIDE SEQUENCE</scope>
    <source>
        <strain evidence="3">S-188037</strain>
    </source>
</reference>
<name>A0AAD4TKY5_9MAGN</name>
<dbReference type="InterPro" id="IPR014840">
    <property type="entry name" value="HRD"/>
</dbReference>
<feature type="compositionally biased region" description="Acidic residues" evidence="1">
    <location>
        <begin position="150"/>
        <end position="166"/>
    </location>
</feature>
<dbReference type="GO" id="GO:0005634">
    <property type="term" value="C:nucleus"/>
    <property type="evidence" value="ECO:0007669"/>
    <property type="project" value="TreeGrafter"/>
</dbReference>
<feature type="region of interest" description="Disordered" evidence="1">
    <location>
        <begin position="145"/>
        <end position="166"/>
    </location>
</feature>
<feature type="domain" description="Hpc2-related" evidence="2">
    <location>
        <begin position="151"/>
        <end position="199"/>
    </location>
</feature>
<proteinExistence type="predicted"/>
<feature type="compositionally biased region" description="Polar residues" evidence="1">
    <location>
        <begin position="787"/>
        <end position="817"/>
    </location>
</feature>
<sequence>MVEEEIGVGGGGGGGNLPRVSPPSSSIVVTPAAGCAVVALPAVEAISKGRQMFSVELIPGETTFVSWKKLIKEASGKIKPINSLPPQSLLGTGGGDGVAPPAGANRALESRIDPAGQHEDAEMKDAPTSHRFSAVIEKIERLYMGKQSSDEEELDDIPDDDQYDTEDSFIDDAELDQYFQVDKSTTKHSGFFVNRGKLERANEHVSSPKVQPKKRRRKDLARTSGENDAEQLPNKHAKVGNVRMKAAARTPASTGNKSSQSLAAVTDGKSHEQLSTPIEPPIRKKPVSKAKSEHIVSSKIQTKDASSIEAKDTDRQKPLVVQSRDLDSKSKVANDPFSIAHQIYRDSSTSAQLESPSRKFELSPANKVQQRRKDGSDDFLEHPMRRVKSSPMHPKEGSSIRSKGTMLERAIRELELIVSQSRPPSAETLDADNSLPGIKRRLPREVKQKLAKVARLAQSSQGKISEELLNRLMGIVGHLMQLKSLKRNLKAMVESGLSAKQEKDDKFQQIKKEVTEMIRTHASPSKSKVFDQLDETFDEFREGTDSKEKGLIKKTYSMDHSLEDKICELYDFYVDGMDEDKGPQIRKLYVELAELWPSGLMDNHGIKNAVCRAKERKRELYGRHKEEKIKRKRLSSTTPRADQIVSGETSSVAQQPRSVVPLDKIHSETNSETLTSTSKMTSTQTPANQQHFSMMDRNVSSSSVTMTKSSSTTDWLKQEKVKCSSSTFLDKARKTLDGILNQKTKRRSESDSGDNNCRTVLEKPSSQQQQHNQQQGKERERQKKVSQKQAVVGSQIQKPSLQSSAAAGLQGNQLPSN</sequence>
<dbReference type="PANTHER" id="PTHR21669">
    <property type="entry name" value="CAPZ-INTERACTING PROTEIN AND RELATED PROTEINS"/>
    <property type="match status" value="1"/>
</dbReference>
<evidence type="ECO:0000256" key="1">
    <source>
        <dbReference type="SAM" id="MobiDB-lite"/>
    </source>
</evidence>
<feature type="compositionally biased region" description="Polar residues" evidence="1">
    <location>
        <begin position="635"/>
        <end position="657"/>
    </location>
</feature>
<feature type="region of interest" description="Disordered" evidence="1">
    <location>
        <begin position="347"/>
        <end position="401"/>
    </location>
</feature>